<reference evidence="1" key="1">
    <citation type="submission" date="2021-01" db="EMBL/GenBank/DDBJ databases">
        <authorList>
            <person name="Corre E."/>
            <person name="Pelletier E."/>
            <person name="Niang G."/>
            <person name="Scheremetjew M."/>
            <person name="Finn R."/>
            <person name="Kale V."/>
            <person name="Holt S."/>
            <person name="Cochrane G."/>
            <person name="Meng A."/>
            <person name="Brown T."/>
            <person name="Cohen L."/>
        </authorList>
    </citation>
    <scope>NUCLEOTIDE SEQUENCE</scope>
    <source>
        <strain evidence="1">CCMP281</strain>
    </source>
</reference>
<name>A0A7S3BUG5_9EUKA</name>
<evidence type="ECO:0000313" key="1">
    <source>
        <dbReference type="EMBL" id="CAE0145692.1"/>
    </source>
</evidence>
<proteinExistence type="predicted"/>
<gene>
    <name evidence="1" type="ORF">HERI1096_LOCUS35972</name>
</gene>
<sequence length="103" mass="11132">MYALQLGSAKTLQMSGTPVSLPKVVNLVTGWNWLPCPYQSPALLGGQQSRPTFGYAQGDQYKSQAAFAEYYEGYGWYGTLTTLQPGQGYKLKISGSGPAAFQP</sequence>
<accession>A0A7S3BUG5</accession>
<dbReference type="EMBL" id="HBHX01064960">
    <property type="protein sequence ID" value="CAE0145692.1"/>
    <property type="molecule type" value="Transcribed_RNA"/>
</dbReference>
<organism evidence="1">
    <name type="scientific">Haptolina ericina</name>
    <dbReference type="NCBI Taxonomy" id="156174"/>
    <lineage>
        <taxon>Eukaryota</taxon>
        <taxon>Haptista</taxon>
        <taxon>Haptophyta</taxon>
        <taxon>Prymnesiophyceae</taxon>
        <taxon>Prymnesiales</taxon>
        <taxon>Prymnesiaceae</taxon>
        <taxon>Haptolina</taxon>
    </lineage>
</organism>
<dbReference type="AlphaFoldDB" id="A0A7S3BUG5"/>
<protein>
    <submittedName>
        <fullName evidence="1">Uncharacterized protein</fullName>
    </submittedName>
</protein>